<gene>
    <name evidence="3" type="ORF">EV385_1881</name>
</gene>
<evidence type="ECO:0000313" key="4">
    <source>
        <dbReference type="Proteomes" id="UP000292564"/>
    </source>
</evidence>
<feature type="region of interest" description="Disordered" evidence="1">
    <location>
        <begin position="95"/>
        <end position="139"/>
    </location>
</feature>
<feature type="compositionally biased region" description="Pro residues" evidence="1">
    <location>
        <begin position="118"/>
        <end position="128"/>
    </location>
</feature>
<keyword evidence="4" id="KW-1185">Reference proteome</keyword>
<dbReference type="InterPro" id="IPR029058">
    <property type="entry name" value="AB_hydrolase_fold"/>
</dbReference>
<proteinExistence type="predicted"/>
<sequence length="901" mass="94762">MRRTIVTAGLAAVLVLGTGAQAWADPPEPPTAAHLPSGWSFEDGRLTWQAPRRVPMGDAAVEFYSGDRLLGRARPHRGDRTFTLDVGAVPGLDGLQVRSGGRRLDAAAPESRLRNRSAPPPRQLPPGPAAAVDPGRPGPYATVTGEYDLPGVKLPDFREKVEMRAVVVAPKGAPGRRPLALLLHGRHYTCFQGKDEDKVSGDWPCPAGTESIPSHRGYLQAQKLLASQGYVTVSISANGVNGQDWAAEDGGAQARSSLVRLHLAHWADWAGGGRGKAPAVVRSAPPADLSKVLLMGHSRGGEGVNRAALDSLSPPPAARDGYPGKVRWTIRGTLLIGPTIFGQNPTPDVPSATILPGCDGDVSDLQGQMYVDATRGVGGGRALHSAVYVVGANHNFFNTEWTPGQAAAPAWDDYSTEDDPLCSAGKPTRLTAGQEQTVGATYLAAAARLFVTGDDRVRPLLDGSGLRAPSADPARVFTHALGGARTPVLVPEEKTKVSGARVCAQSTDEAADACLDPQTVSATSPHFVPFVVPEAGRYAVRLDWSAPGRQATVRPARPVSLGGARQLALRIVVAPNTTGTPFAVAVTDRAGKRTELGTVTVDGLPGSDSSAAYWGREVRVAVPAGVRDVAALHLTPKQGSGAAFLVDAWAWRPGSPAPRPAALPRVDLGSLTVKEGDKGSRTYTIPVRVSGRGSGAVRLFLTDPLTYKPTSWVAKVKPGTRSIRVPIKVKGNTRYGEDREHTLNAKAVRGLVVGGYVGALKVRDDDPQPKVTVKPVRDKVAEGGTLSWKITSSAPADSPLFVQFVPRPPAAGAELSSTDVDSEWFITNSGEEPEPSRPLSGTQLQPYVVLDAGVTSAELTVPTVKDATKEPEEHVEFAAGLLPREFGDPIPLGTLTGKVTP</sequence>
<feature type="signal peptide" evidence="2">
    <location>
        <begin position="1"/>
        <end position="24"/>
    </location>
</feature>
<comment type="caution">
    <text evidence="3">The sequence shown here is derived from an EMBL/GenBank/DDBJ whole genome shotgun (WGS) entry which is preliminary data.</text>
</comment>
<protein>
    <recommendedName>
        <fullName evidence="5">Secreted protein</fullName>
    </recommendedName>
</protein>
<dbReference type="OrthoDB" id="6646510at2"/>
<evidence type="ECO:0008006" key="5">
    <source>
        <dbReference type="Google" id="ProtNLM"/>
    </source>
</evidence>
<name>A0A4V2G6V1_9ACTN</name>
<evidence type="ECO:0000313" key="3">
    <source>
        <dbReference type="EMBL" id="RZU50116.1"/>
    </source>
</evidence>
<dbReference type="Proteomes" id="UP000292564">
    <property type="component" value="Unassembled WGS sequence"/>
</dbReference>
<reference evidence="3 4" key="1">
    <citation type="submission" date="2019-02" db="EMBL/GenBank/DDBJ databases">
        <title>Sequencing the genomes of 1000 actinobacteria strains.</title>
        <authorList>
            <person name="Klenk H.-P."/>
        </authorList>
    </citation>
    <scope>NUCLEOTIDE SEQUENCE [LARGE SCALE GENOMIC DNA]</scope>
    <source>
        <strain evidence="3 4">DSM 45162</strain>
    </source>
</reference>
<dbReference type="SUPFAM" id="SSF53474">
    <property type="entry name" value="alpha/beta-Hydrolases"/>
    <property type="match status" value="1"/>
</dbReference>
<evidence type="ECO:0000256" key="2">
    <source>
        <dbReference type="SAM" id="SignalP"/>
    </source>
</evidence>
<feature type="chain" id="PRO_5020256340" description="Secreted protein" evidence="2">
    <location>
        <begin position="25"/>
        <end position="901"/>
    </location>
</feature>
<dbReference type="RefSeq" id="WP_130509096.1">
    <property type="nucleotide sequence ID" value="NZ_SHKY01000001.1"/>
</dbReference>
<dbReference type="AlphaFoldDB" id="A0A4V2G6V1"/>
<evidence type="ECO:0000256" key="1">
    <source>
        <dbReference type="SAM" id="MobiDB-lite"/>
    </source>
</evidence>
<dbReference type="Gene3D" id="3.40.50.1820">
    <property type="entry name" value="alpha/beta hydrolase"/>
    <property type="match status" value="1"/>
</dbReference>
<keyword evidence="2" id="KW-0732">Signal</keyword>
<accession>A0A4V2G6V1</accession>
<dbReference type="EMBL" id="SHKY01000001">
    <property type="protein sequence ID" value="RZU50116.1"/>
    <property type="molecule type" value="Genomic_DNA"/>
</dbReference>
<organism evidence="3 4">
    <name type="scientific">Krasilnikovia cinnamomea</name>
    <dbReference type="NCBI Taxonomy" id="349313"/>
    <lineage>
        <taxon>Bacteria</taxon>
        <taxon>Bacillati</taxon>
        <taxon>Actinomycetota</taxon>
        <taxon>Actinomycetes</taxon>
        <taxon>Micromonosporales</taxon>
        <taxon>Micromonosporaceae</taxon>
        <taxon>Krasilnikovia</taxon>
    </lineage>
</organism>